<reference evidence="1" key="1">
    <citation type="journal article" date="2021" name="Microorganisms">
        <title>Phylogenomic Reconstruction and Metabolic Potential of the Genus Aminobacter.</title>
        <authorList>
            <person name="Artuso I."/>
            <person name="Turrini P."/>
            <person name="Pirolo M."/>
            <person name="Lugli G.A."/>
            <person name="Ventura M."/>
            <person name="Visca P."/>
        </authorList>
    </citation>
    <scope>NUCLEOTIDE SEQUENCE</scope>
    <source>
        <strain evidence="1">LMG 26462</strain>
    </source>
</reference>
<evidence type="ECO:0000313" key="1">
    <source>
        <dbReference type="EMBL" id="MBT1155692.1"/>
    </source>
</evidence>
<accession>A0A9X1AA38</accession>
<protein>
    <submittedName>
        <fullName evidence="1">Uncharacterized protein</fullName>
    </submittedName>
</protein>
<proteinExistence type="predicted"/>
<dbReference type="AlphaFoldDB" id="A0A9X1AA38"/>
<name>A0A9X1AA38_9HYPH</name>
<gene>
    <name evidence="1" type="ORF">J1C56_08810</name>
</gene>
<organism evidence="1 2">
    <name type="scientific">Aminobacter anthyllidis</name>
    <dbReference type="NCBI Taxonomy" id="1035067"/>
    <lineage>
        <taxon>Bacteria</taxon>
        <taxon>Pseudomonadati</taxon>
        <taxon>Pseudomonadota</taxon>
        <taxon>Alphaproteobacteria</taxon>
        <taxon>Hyphomicrobiales</taxon>
        <taxon>Phyllobacteriaceae</taxon>
        <taxon>Aminobacter</taxon>
    </lineage>
</organism>
<keyword evidence="2" id="KW-1185">Reference proteome</keyword>
<dbReference type="Proteomes" id="UP001138921">
    <property type="component" value="Unassembled WGS sequence"/>
</dbReference>
<dbReference type="RefSeq" id="WP_214387964.1">
    <property type="nucleotide sequence ID" value="NZ_JAFLWW010000002.1"/>
</dbReference>
<sequence length="211" mass="23191">MEYTTEVLDRAAGDLMTASLGNYVTVTEYGATKGVGPRQTRAILSHLGLLHEELEASKSGRSRVARRRITLDAVKAGLGKRLYPGKPGSYPFDVLSPEGQAWVDQRWDEAAKSIKAKIVANPMSMQAKADLDRFKASRGSEVSTQMEVCFLCDHFPDLPQVDICRITGASPRMVSLYVNTRADQIRAWKAWRAKPLPMTNASAFGQTSSTP</sequence>
<evidence type="ECO:0000313" key="2">
    <source>
        <dbReference type="Proteomes" id="UP001138921"/>
    </source>
</evidence>
<reference evidence="1" key="2">
    <citation type="submission" date="2021-03" db="EMBL/GenBank/DDBJ databases">
        <authorList>
            <person name="Artuso I."/>
            <person name="Turrini P."/>
            <person name="Pirolo M."/>
            <person name="Lugli G.A."/>
            <person name="Ventura M."/>
            <person name="Visca P."/>
        </authorList>
    </citation>
    <scope>NUCLEOTIDE SEQUENCE</scope>
    <source>
        <strain evidence="1">LMG 26462</strain>
    </source>
</reference>
<dbReference type="EMBL" id="JAFLWW010000002">
    <property type="protein sequence ID" value="MBT1155692.1"/>
    <property type="molecule type" value="Genomic_DNA"/>
</dbReference>
<comment type="caution">
    <text evidence="1">The sequence shown here is derived from an EMBL/GenBank/DDBJ whole genome shotgun (WGS) entry which is preliminary data.</text>
</comment>